<dbReference type="OrthoDB" id="10259681at2759"/>
<evidence type="ECO:0000256" key="9">
    <source>
        <dbReference type="ARBA" id="ARBA00023160"/>
    </source>
</evidence>
<keyword evidence="8 10" id="KW-0472">Membrane</keyword>
<evidence type="ECO:0000313" key="12">
    <source>
        <dbReference type="EnsemblMetazoa" id="CapteP159531"/>
    </source>
</evidence>
<keyword evidence="4 10" id="KW-0812">Transmembrane</keyword>
<protein>
    <recommendedName>
        <fullName evidence="10">Elongation of very long chain fatty acids protein</fullName>
        <ecNumber evidence="10">2.3.1.199</ecNumber>
    </recommendedName>
    <alternativeName>
        <fullName evidence="10">Very-long-chain 3-oxoacyl-CoA synthase</fullName>
    </alternativeName>
</protein>
<dbReference type="PROSITE" id="PS01188">
    <property type="entry name" value="ELO"/>
    <property type="match status" value="1"/>
</dbReference>
<comment type="catalytic activity">
    <reaction evidence="10">
        <text>a very-long-chain acyl-CoA + malonyl-CoA + H(+) = a very-long-chain 3-oxoacyl-CoA + CO2 + CoA</text>
        <dbReference type="Rhea" id="RHEA:32727"/>
        <dbReference type="ChEBI" id="CHEBI:15378"/>
        <dbReference type="ChEBI" id="CHEBI:16526"/>
        <dbReference type="ChEBI" id="CHEBI:57287"/>
        <dbReference type="ChEBI" id="CHEBI:57384"/>
        <dbReference type="ChEBI" id="CHEBI:90725"/>
        <dbReference type="ChEBI" id="CHEBI:90736"/>
        <dbReference type="EC" id="2.3.1.199"/>
    </reaction>
</comment>
<dbReference type="OMA" id="FGVHAIM"/>
<comment type="similarity">
    <text evidence="10">Belongs to the ELO family.</text>
</comment>
<evidence type="ECO:0000256" key="4">
    <source>
        <dbReference type="ARBA" id="ARBA00022692"/>
    </source>
</evidence>
<evidence type="ECO:0000313" key="11">
    <source>
        <dbReference type="EMBL" id="ELT88010.1"/>
    </source>
</evidence>
<evidence type="ECO:0000256" key="3">
    <source>
        <dbReference type="ARBA" id="ARBA00022679"/>
    </source>
</evidence>
<feature type="transmembrane region" description="Helical" evidence="10">
    <location>
        <begin position="156"/>
        <end position="175"/>
    </location>
</feature>
<dbReference type="EnsemblMetazoa" id="CapteT159531">
    <property type="protein sequence ID" value="CapteP159531"/>
    <property type="gene ID" value="CapteG159531"/>
</dbReference>
<organism evidence="11">
    <name type="scientific">Capitella teleta</name>
    <name type="common">Polychaete worm</name>
    <dbReference type="NCBI Taxonomy" id="283909"/>
    <lineage>
        <taxon>Eukaryota</taxon>
        <taxon>Metazoa</taxon>
        <taxon>Spiralia</taxon>
        <taxon>Lophotrochozoa</taxon>
        <taxon>Annelida</taxon>
        <taxon>Polychaeta</taxon>
        <taxon>Sedentaria</taxon>
        <taxon>Scolecida</taxon>
        <taxon>Capitellidae</taxon>
        <taxon>Capitella</taxon>
    </lineage>
</organism>
<comment type="subcellular location">
    <subcellularLocation>
        <location evidence="1">Membrane</location>
        <topology evidence="1">Multi-pass membrane protein</topology>
    </subcellularLocation>
</comment>
<proteinExistence type="inferred from homology"/>
<evidence type="ECO:0000313" key="13">
    <source>
        <dbReference type="Proteomes" id="UP000014760"/>
    </source>
</evidence>
<feature type="transmembrane region" description="Helical" evidence="10">
    <location>
        <begin position="225"/>
        <end position="245"/>
    </location>
</feature>
<evidence type="ECO:0000256" key="1">
    <source>
        <dbReference type="ARBA" id="ARBA00004141"/>
    </source>
</evidence>
<dbReference type="GO" id="GO:0030148">
    <property type="term" value="P:sphingolipid biosynthetic process"/>
    <property type="evidence" value="ECO:0007669"/>
    <property type="project" value="TreeGrafter"/>
</dbReference>
<feature type="transmembrane region" description="Helical" evidence="10">
    <location>
        <begin position="24"/>
        <end position="45"/>
    </location>
</feature>
<dbReference type="GO" id="GO:0034625">
    <property type="term" value="P:fatty acid elongation, monounsaturated fatty acid"/>
    <property type="evidence" value="ECO:0007669"/>
    <property type="project" value="TreeGrafter"/>
</dbReference>
<dbReference type="Proteomes" id="UP000014760">
    <property type="component" value="Unassembled WGS sequence"/>
</dbReference>
<feature type="transmembrane region" description="Helical" evidence="10">
    <location>
        <begin position="57"/>
        <end position="76"/>
    </location>
</feature>
<sequence length="260" mass="30177">MDTVLNYEPSIDGQYSTTLLRENWTITVGISAVYIVLVFVGKRIMKDRPPFQLKSTLGVWSFILAVFSIVGAVRTVPELYNTATRSFEDSVCTTSFLLEPPTALWALLFTLSKVIELMDTAFLVLKKRPVIFLHWYHHFTVMIYCFYAYGHVVASGRYFLTLNYCVHAVMYSYYALKSFNVWIPKSVSMLITFMQLTQMAIGVFITYKSHQYLSQGHQCSTNSTVIFWTFVMYSSYFLLFANFFYQSYLKPRPKKQNKAD</sequence>
<dbReference type="InterPro" id="IPR002076">
    <property type="entry name" value="ELO_fam"/>
</dbReference>
<evidence type="ECO:0000256" key="10">
    <source>
        <dbReference type="RuleBase" id="RU361115"/>
    </source>
</evidence>
<accession>R7T9C3</accession>
<evidence type="ECO:0000256" key="2">
    <source>
        <dbReference type="ARBA" id="ARBA00022516"/>
    </source>
</evidence>
<evidence type="ECO:0000256" key="7">
    <source>
        <dbReference type="ARBA" id="ARBA00023098"/>
    </source>
</evidence>
<dbReference type="GO" id="GO:0042761">
    <property type="term" value="P:very long-chain fatty acid biosynthetic process"/>
    <property type="evidence" value="ECO:0007669"/>
    <property type="project" value="TreeGrafter"/>
</dbReference>
<dbReference type="EMBL" id="AMQN01003519">
    <property type="status" value="NOT_ANNOTATED_CDS"/>
    <property type="molecule type" value="Genomic_DNA"/>
</dbReference>
<dbReference type="GO" id="GO:0009922">
    <property type="term" value="F:fatty acid elongase activity"/>
    <property type="evidence" value="ECO:0007669"/>
    <property type="project" value="UniProtKB-EC"/>
</dbReference>
<keyword evidence="5 10" id="KW-0276">Fatty acid metabolism</keyword>
<keyword evidence="7 10" id="KW-0443">Lipid metabolism</keyword>
<dbReference type="Pfam" id="PF01151">
    <property type="entry name" value="ELO"/>
    <property type="match status" value="1"/>
</dbReference>
<keyword evidence="13" id="KW-1185">Reference proteome</keyword>
<reference evidence="12" key="3">
    <citation type="submission" date="2015-06" db="UniProtKB">
        <authorList>
            <consortium name="EnsemblMetazoa"/>
        </authorList>
    </citation>
    <scope>IDENTIFICATION</scope>
</reference>
<reference evidence="13" key="1">
    <citation type="submission" date="2012-12" db="EMBL/GenBank/DDBJ databases">
        <authorList>
            <person name="Hellsten U."/>
            <person name="Grimwood J."/>
            <person name="Chapman J.A."/>
            <person name="Shapiro H."/>
            <person name="Aerts A."/>
            <person name="Otillar R.P."/>
            <person name="Terry A.Y."/>
            <person name="Boore J.L."/>
            <person name="Simakov O."/>
            <person name="Marletaz F."/>
            <person name="Cho S.-J."/>
            <person name="Edsinger-Gonzales E."/>
            <person name="Havlak P."/>
            <person name="Kuo D.-H."/>
            <person name="Larsson T."/>
            <person name="Lv J."/>
            <person name="Arendt D."/>
            <person name="Savage R."/>
            <person name="Osoegawa K."/>
            <person name="de Jong P."/>
            <person name="Lindberg D.R."/>
            <person name="Seaver E.C."/>
            <person name="Weisblat D.A."/>
            <person name="Putnam N.H."/>
            <person name="Grigoriev I.V."/>
            <person name="Rokhsar D.S."/>
        </authorList>
    </citation>
    <scope>NUCLEOTIDE SEQUENCE</scope>
    <source>
        <strain evidence="13">I ESC-2004</strain>
    </source>
</reference>
<evidence type="ECO:0000256" key="5">
    <source>
        <dbReference type="ARBA" id="ARBA00022832"/>
    </source>
</evidence>
<dbReference type="PANTHER" id="PTHR11157:SF17">
    <property type="entry name" value="ELONGATION OF VERY LONG CHAIN FATTY ACIDS PROTEIN 6"/>
    <property type="match status" value="1"/>
</dbReference>
<keyword evidence="3 10" id="KW-0808">Transferase</keyword>
<dbReference type="STRING" id="283909.R7T9C3"/>
<dbReference type="HOGENOM" id="CLU_048483_1_1_1"/>
<evidence type="ECO:0000256" key="8">
    <source>
        <dbReference type="ARBA" id="ARBA00023136"/>
    </source>
</evidence>
<feature type="transmembrane region" description="Helical" evidence="10">
    <location>
        <begin position="132"/>
        <end position="150"/>
    </location>
</feature>
<keyword evidence="9 10" id="KW-0275">Fatty acid biosynthesis</keyword>
<dbReference type="GO" id="GO:0034626">
    <property type="term" value="P:fatty acid elongation, polyunsaturated fatty acid"/>
    <property type="evidence" value="ECO:0007669"/>
    <property type="project" value="TreeGrafter"/>
</dbReference>
<dbReference type="PANTHER" id="PTHR11157">
    <property type="entry name" value="FATTY ACID ACYL TRANSFERASE-RELATED"/>
    <property type="match status" value="1"/>
</dbReference>
<feature type="transmembrane region" description="Helical" evidence="10">
    <location>
        <begin position="103"/>
        <end position="125"/>
    </location>
</feature>
<dbReference type="GO" id="GO:0019367">
    <property type="term" value="P:fatty acid elongation, saturated fatty acid"/>
    <property type="evidence" value="ECO:0007669"/>
    <property type="project" value="TreeGrafter"/>
</dbReference>
<dbReference type="EMBL" id="KB312025">
    <property type="protein sequence ID" value="ELT88010.1"/>
    <property type="molecule type" value="Genomic_DNA"/>
</dbReference>
<keyword evidence="2 10" id="KW-0444">Lipid biosynthesis</keyword>
<reference evidence="11 13" key="2">
    <citation type="journal article" date="2013" name="Nature">
        <title>Insights into bilaterian evolution from three spiralian genomes.</title>
        <authorList>
            <person name="Simakov O."/>
            <person name="Marletaz F."/>
            <person name="Cho S.J."/>
            <person name="Edsinger-Gonzales E."/>
            <person name="Havlak P."/>
            <person name="Hellsten U."/>
            <person name="Kuo D.H."/>
            <person name="Larsson T."/>
            <person name="Lv J."/>
            <person name="Arendt D."/>
            <person name="Savage R."/>
            <person name="Osoegawa K."/>
            <person name="de Jong P."/>
            <person name="Grimwood J."/>
            <person name="Chapman J.A."/>
            <person name="Shapiro H."/>
            <person name="Aerts A."/>
            <person name="Otillar R.P."/>
            <person name="Terry A.Y."/>
            <person name="Boore J.L."/>
            <person name="Grigoriev I.V."/>
            <person name="Lindberg D.R."/>
            <person name="Seaver E.C."/>
            <person name="Weisblat D.A."/>
            <person name="Putnam N.H."/>
            <person name="Rokhsar D.S."/>
        </authorList>
    </citation>
    <scope>NUCLEOTIDE SEQUENCE</scope>
    <source>
        <strain evidence="11 13">I ESC-2004</strain>
    </source>
</reference>
<dbReference type="GO" id="GO:0005789">
    <property type="term" value="C:endoplasmic reticulum membrane"/>
    <property type="evidence" value="ECO:0007669"/>
    <property type="project" value="TreeGrafter"/>
</dbReference>
<feature type="transmembrane region" description="Helical" evidence="10">
    <location>
        <begin position="187"/>
        <end position="205"/>
    </location>
</feature>
<name>R7T9C3_CAPTE</name>
<keyword evidence="6 10" id="KW-1133">Transmembrane helix</keyword>
<dbReference type="AlphaFoldDB" id="R7T9C3"/>
<evidence type="ECO:0000256" key="6">
    <source>
        <dbReference type="ARBA" id="ARBA00022989"/>
    </source>
</evidence>
<dbReference type="InterPro" id="IPR030457">
    <property type="entry name" value="ELO_CS"/>
</dbReference>
<gene>
    <name evidence="11" type="ORF">CAPTEDRAFT_159531</name>
</gene>
<dbReference type="EC" id="2.3.1.199" evidence="10"/>